<dbReference type="GO" id="GO:0003919">
    <property type="term" value="F:FMN adenylyltransferase activity"/>
    <property type="evidence" value="ECO:0007669"/>
    <property type="project" value="UniProtKB-EC"/>
</dbReference>
<dbReference type="Pfam" id="PF24102">
    <property type="entry name" value="FLAD1_M"/>
    <property type="match status" value="1"/>
</dbReference>
<evidence type="ECO:0000256" key="9">
    <source>
        <dbReference type="ARBA" id="ARBA00022840"/>
    </source>
</evidence>
<accession>A0ABD3SEZ9</accession>
<evidence type="ECO:0000256" key="10">
    <source>
        <dbReference type="ARBA" id="ARBA00031145"/>
    </source>
</evidence>
<keyword evidence="14" id="KW-0732">Signal</keyword>
<dbReference type="Proteomes" id="UP001530377">
    <property type="component" value="Unassembled WGS sequence"/>
</dbReference>
<dbReference type="InterPro" id="IPR036425">
    <property type="entry name" value="MoaB/Mog-like_dom_sf"/>
</dbReference>
<comment type="pathway">
    <text evidence="1">Cofactor biosynthesis; FAD biosynthesis; FAD from FMN: step 1/1.</text>
</comment>
<dbReference type="InterPro" id="IPR001453">
    <property type="entry name" value="MoaB/Mog_dom"/>
</dbReference>
<keyword evidence="6" id="KW-0548">Nucleotidyltransferase</keyword>
<evidence type="ECO:0000256" key="2">
    <source>
        <dbReference type="ARBA" id="ARBA00012393"/>
    </source>
</evidence>
<keyword evidence="17" id="KW-1185">Reference proteome</keyword>
<dbReference type="Gene3D" id="3.40.980.10">
    <property type="entry name" value="MoaB/Mog-like domain"/>
    <property type="match status" value="1"/>
</dbReference>
<evidence type="ECO:0000313" key="17">
    <source>
        <dbReference type="Proteomes" id="UP001530377"/>
    </source>
</evidence>
<dbReference type="PANTHER" id="PTHR23293:SF9">
    <property type="entry name" value="FAD SYNTHASE"/>
    <property type="match status" value="1"/>
</dbReference>
<dbReference type="PANTHER" id="PTHR23293">
    <property type="entry name" value="FAD SYNTHETASE-RELATED FMN ADENYLYLTRANSFERASE"/>
    <property type="match status" value="1"/>
</dbReference>
<feature type="signal peptide" evidence="14">
    <location>
        <begin position="1"/>
        <end position="24"/>
    </location>
</feature>
<evidence type="ECO:0000256" key="6">
    <source>
        <dbReference type="ARBA" id="ARBA00022695"/>
    </source>
</evidence>
<dbReference type="AlphaFoldDB" id="A0ABD3SEZ9"/>
<evidence type="ECO:0000256" key="12">
    <source>
        <dbReference type="ARBA" id="ARBA00049494"/>
    </source>
</evidence>
<protein>
    <recommendedName>
        <fullName evidence="2">FAD synthase</fullName>
        <ecNumber evidence="2">2.7.7.2</ecNumber>
    </recommendedName>
    <alternativeName>
        <fullName evidence="10">FAD pyrophosphorylase</fullName>
    </alternativeName>
    <alternativeName>
        <fullName evidence="11">FMN adenylyltransferase</fullName>
    </alternativeName>
</protein>
<evidence type="ECO:0000256" key="8">
    <source>
        <dbReference type="ARBA" id="ARBA00022827"/>
    </source>
</evidence>
<evidence type="ECO:0000256" key="11">
    <source>
        <dbReference type="ARBA" id="ARBA00031871"/>
    </source>
</evidence>
<organism evidence="16 17">
    <name type="scientific">Cyclostephanos tholiformis</name>
    <dbReference type="NCBI Taxonomy" id="382380"/>
    <lineage>
        <taxon>Eukaryota</taxon>
        <taxon>Sar</taxon>
        <taxon>Stramenopiles</taxon>
        <taxon>Ochrophyta</taxon>
        <taxon>Bacillariophyta</taxon>
        <taxon>Coscinodiscophyceae</taxon>
        <taxon>Thalassiosirophycidae</taxon>
        <taxon>Stephanodiscales</taxon>
        <taxon>Stephanodiscaceae</taxon>
        <taxon>Cyclostephanos</taxon>
    </lineage>
</organism>
<feature type="region of interest" description="Disordered" evidence="13">
    <location>
        <begin position="103"/>
        <end position="155"/>
    </location>
</feature>
<dbReference type="EMBL" id="JALLPB020000052">
    <property type="protein sequence ID" value="KAL3822868.1"/>
    <property type="molecule type" value="Genomic_DNA"/>
</dbReference>
<evidence type="ECO:0000313" key="16">
    <source>
        <dbReference type="EMBL" id="KAL3822868.1"/>
    </source>
</evidence>
<dbReference type="InterPro" id="IPR002500">
    <property type="entry name" value="PAPS_reduct_dom"/>
</dbReference>
<keyword evidence="8" id="KW-0274">FAD</keyword>
<feature type="domain" description="MoaB/Mog" evidence="15">
    <location>
        <begin position="581"/>
        <end position="780"/>
    </location>
</feature>
<reference evidence="16 17" key="1">
    <citation type="submission" date="2024-10" db="EMBL/GenBank/DDBJ databases">
        <title>Updated reference genomes for cyclostephanoid diatoms.</title>
        <authorList>
            <person name="Roberts W.R."/>
            <person name="Alverson A.J."/>
        </authorList>
    </citation>
    <scope>NUCLEOTIDE SEQUENCE [LARGE SCALE GENOMIC DNA]</scope>
    <source>
        <strain evidence="16 17">AJA228-03</strain>
    </source>
</reference>
<evidence type="ECO:0000256" key="1">
    <source>
        <dbReference type="ARBA" id="ARBA00004726"/>
    </source>
</evidence>
<dbReference type="GO" id="GO:0005524">
    <property type="term" value="F:ATP binding"/>
    <property type="evidence" value="ECO:0007669"/>
    <property type="project" value="UniProtKB-KW"/>
</dbReference>
<dbReference type="InterPro" id="IPR014729">
    <property type="entry name" value="Rossmann-like_a/b/a_fold"/>
</dbReference>
<dbReference type="SUPFAM" id="SSF52402">
    <property type="entry name" value="Adenine nucleotide alpha hydrolases-like"/>
    <property type="match status" value="1"/>
</dbReference>
<keyword evidence="4" id="KW-0288">FMN</keyword>
<evidence type="ECO:0000259" key="15">
    <source>
        <dbReference type="SMART" id="SM00852"/>
    </source>
</evidence>
<evidence type="ECO:0000256" key="13">
    <source>
        <dbReference type="SAM" id="MobiDB-lite"/>
    </source>
</evidence>
<evidence type="ECO:0000256" key="3">
    <source>
        <dbReference type="ARBA" id="ARBA00022630"/>
    </source>
</evidence>
<evidence type="ECO:0000256" key="14">
    <source>
        <dbReference type="SAM" id="SignalP"/>
    </source>
</evidence>
<feature type="region of interest" description="Disordered" evidence="13">
    <location>
        <begin position="479"/>
        <end position="546"/>
    </location>
</feature>
<dbReference type="Gene3D" id="3.40.50.620">
    <property type="entry name" value="HUPs"/>
    <property type="match status" value="1"/>
</dbReference>
<keyword evidence="7" id="KW-0547">Nucleotide-binding</keyword>
<comment type="caution">
    <text evidence="16">The sequence shown here is derived from an EMBL/GenBank/DDBJ whole genome shotgun (WGS) entry which is preliminary data.</text>
</comment>
<dbReference type="SUPFAM" id="SSF53218">
    <property type="entry name" value="Molybdenum cofactor biosynthesis proteins"/>
    <property type="match status" value="1"/>
</dbReference>
<dbReference type="InterPro" id="IPR056596">
    <property type="entry name" value="FLAD1_M"/>
</dbReference>
<feature type="region of interest" description="Disordered" evidence="13">
    <location>
        <begin position="27"/>
        <end position="61"/>
    </location>
</feature>
<proteinExistence type="predicted"/>
<dbReference type="EC" id="2.7.7.2" evidence="2"/>
<feature type="compositionally biased region" description="Acidic residues" evidence="13">
    <location>
        <begin position="509"/>
        <end position="519"/>
    </location>
</feature>
<keyword evidence="3" id="KW-0285">Flavoprotein</keyword>
<dbReference type="Pfam" id="PF01507">
    <property type="entry name" value="PAPS_reduct"/>
    <property type="match status" value="1"/>
</dbReference>
<dbReference type="Pfam" id="PF00994">
    <property type="entry name" value="MoCF_biosynth"/>
    <property type="match status" value="1"/>
</dbReference>
<dbReference type="SMART" id="SM00852">
    <property type="entry name" value="MoCF_biosynth"/>
    <property type="match status" value="1"/>
</dbReference>
<sequence length="917" mass="99448">MKTAFSNDASSLLLISLIVFLCRCQSSSSSFAPPPLPSFRSPPLGSRRRSRSRPRATGTVTSSTAAAAAVVVFGDIGMTPSSSSGVDEGDVAIVLPDGRGKTKYPNWRVVDPRRAADDDDDDGPIRSPFCHHRHHSPSTTSDDDDDQHAQAAASSAAAPWSKSAYLDSLELYDKIMGMTDPAPPATAEGGMGGGRAGGSMIASMAKRALHDVGSIYRLYGPQCTIGSYNGGKDACVALHLMRAAHADYCRNIAAATAVAAKGGDHDDDDDDGDIAMIPRPRVIYFQHADEFPEVLSLLHDTVIRFDLDMIAFEMGVSYVEGLRYLVERNIVTPEGICSADGTIRNEGRSLPLPPRHPLAFVLGTRRDDPNAGTQGVYAPSSSYMPPFLRCNPIIDWDYGNVWEFLRHETLRGDLPYCPLYDMGYTSLGTVKDTLPCPALLRENAEEEKSEGKKGTRESYWPAYMLKDWGLERAGRIDKKDLKPSTATTEGSHEVSIKLAKNEKDNGLDRDDETETETENDTATLTESMSTLFLDNDSKSSSGGGSVSIATTREISARSSSSLRDRALFSSPSWWGRRPSVGLIVIGDEILKGMTPDSNIVVAAKALRSHNVSLARVSVISDNMDDIVNEIRRFVNDEENIDVIVTSGGVGPTHDDVTIKSVAEALGLSMEMNKEMAELLLEKMGSESAGISVDIVSANGSGDEDPMEALTRRLSVGQRKMATLPTSSVLHYLASNYSDHDCASTSNEWPILECQNIFILPGVPSYFEKKMKQLASYIPGIPARITRDSLRDESIGLSLDRSAHLVRQASEASPPPRGETYRIVLALKEDEIVSALNAAVAAHPYVTFGSYPLVLASDEDASRTIITLEGRFCDNSKSSYFSKAEMDKNVETALEDLKSNLPEEGIVCVDAVDDLMIK</sequence>
<evidence type="ECO:0000256" key="7">
    <source>
        <dbReference type="ARBA" id="ARBA00022741"/>
    </source>
</evidence>
<gene>
    <name evidence="16" type="ORF">ACHAXA_006232</name>
</gene>
<keyword evidence="9" id="KW-0067">ATP-binding</keyword>
<keyword evidence="5" id="KW-0808">Transferase</keyword>
<evidence type="ECO:0000256" key="4">
    <source>
        <dbReference type="ARBA" id="ARBA00022643"/>
    </source>
</evidence>
<evidence type="ECO:0000256" key="5">
    <source>
        <dbReference type="ARBA" id="ARBA00022679"/>
    </source>
</evidence>
<comment type="catalytic activity">
    <reaction evidence="12">
        <text>FMN + ATP + H(+) = FAD + diphosphate</text>
        <dbReference type="Rhea" id="RHEA:17237"/>
        <dbReference type="ChEBI" id="CHEBI:15378"/>
        <dbReference type="ChEBI" id="CHEBI:30616"/>
        <dbReference type="ChEBI" id="CHEBI:33019"/>
        <dbReference type="ChEBI" id="CHEBI:57692"/>
        <dbReference type="ChEBI" id="CHEBI:58210"/>
        <dbReference type="EC" id="2.7.7.2"/>
    </reaction>
</comment>
<name>A0ABD3SEZ9_9STRA</name>
<feature type="chain" id="PRO_5044825685" description="FAD synthase" evidence="14">
    <location>
        <begin position="25"/>
        <end position="917"/>
    </location>
</feature>
<feature type="compositionally biased region" description="Basic and acidic residues" evidence="13">
    <location>
        <begin position="490"/>
        <end position="508"/>
    </location>
</feature>